<organism evidence="13">
    <name type="scientific">Bactrocera dorsalis</name>
    <name type="common">Oriental fruit fly</name>
    <name type="synonym">Dacus dorsalis</name>
    <dbReference type="NCBI Taxonomy" id="27457"/>
    <lineage>
        <taxon>Eukaryota</taxon>
        <taxon>Metazoa</taxon>
        <taxon>Ecdysozoa</taxon>
        <taxon>Arthropoda</taxon>
        <taxon>Hexapoda</taxon>
        <taxon>Insecta</taxon>
        <taxon>Pterygota</taxon>
        <taxon>Neoptera</taxon>
        <taxon>Endopterygota</taxon>
        <taxon>Diptera</taxon>
        <taxon>Brachycera</taxon>
        <taxon>Muscomorpha</taxon>
        <taxon>Tephritoidea</taxon>
        <taxon>Tephritidae</taxon>
        <taxon>Bactrocera</taxon>
        <taxon>Bactrocera</taxon>
    </lineage>
</organism>
<evidence type="ECO:0000259" key="12">
    <source>
        <dbReference type="PROSITE" id="PS50240"/>
    </source>
</evidence>
<dbReference type="EMBL" id="GAKP01000184">
    <property type="protein sequence ID" value="JAC58768.1"/>
    <property type="molecule type" value="Transcribed_RNA"/>
</dbReference>
<dbReference type="OrthoDB" id="10059102at2759"/>
<dbReference type="Gene3D" id="2.40.10.10">
    <property type="entry name" value="Trypsin-like serine proteases"/>
    <property type="match status" value="1"/>
</dbReference>
<dbReference type="InterPro" id="IPR009003">
    <property type="entry name" value="Peptidase_S1_PA"/>
</dbReference>
<name>A0A034WYC1_BACDO</name>
<evidence type="ECO:0000256" key="4">
    <source>
        <dbReference type="ARBA" id="ARBA00022670"/>
    </source>
</evidence>
<dbReference type="Pfam" id="PF00089">
    <property type="entry name" value="Trypsin"/>
    <property type="match status" value="1"/>
</dbReference>
<comment type="subcellular location">
    <subcellularLocation>
        <location evidence="1">Secreted</location>
    </subcellularLocation>
</comment>
<protein>
    <submittedName>
        <fullName evidence="13">Trypsin-4</fullName>
    </submittedName>
</protein>
<evidence type="ECO:0000256" key="9">
    <source>
        <dbReference type="ARBA" id="ARBA00023157"/>
    </source>
</evidence>
<evidence type="ECO:0000313" key="13">
    <source>
        <dbReference type="EMBL" id="JAC58768.1"/>
    </source>
</evidence>
<dbReference type="SUPFAM" id="SSF50494">
    <property type="entry name" value="Trypsin-like serine proteases"/>
    <property type="match status" value="1"/>
</dbReference>
<evidence type="ECO:0000256" key="1">
    <source>
        <dbReference type="ARBA" id="ARBA00004613"/>
    </source>
</evidence>
<dbReference type="InterPro" id="IPR001254">
    <property type="entry name" value="Trypsin_dom"/>
</dbReference>
<reference evidence="13" key="1">
    <citation type="journal article" date="2014" name="BMC Genomics">
        <title>Characterizing the developmental transcriptome of the oriental fruit fly, Bactrocera dorsalis (Diptera: Tephritidae) through comparative genomic analysis with Drosophila melanogaster utilizing modENCODE datasets.</title>
        <authorList>
            <person name="Geib S.M."/>
            <person name="Calla B."/>
            <person name="Hall B."/>
            <person name="Hou S."/>
            <person name="Manoukis N.C."/>
        </authorList>
    </citation>
    <scope>NUCLEOTIDE SEQUENCE</scope>
    <source>
        <strain evidence="13">Punador</strain>
    </source>
</reference>
<dbReference type="FunFam" id="2.40.10.10:FF:000077">
    <property type="entry name" value="Predicted protein"/>
    <property type="match status" value="1"/>
</dbReference>
<dbReference type="GO" id="GO:0006508">
    <property type="term" value="P:proteolysis"/>
    <property type="evidence" value="ECO:0007669"/>
    <property type="project" value="UniProtKB-KW"/>
</dbReference>
<dbReference type="CDD" id="cd00190">
    <property type="entry name" value="Tryp_SPc"/>
    <property type="match status" value="1"/>
</dbReference>
<evidence type="ECO:0000256" key="8">
    <source>
        <dbReference type="ARBA" id="ARBA00023145"/>
    </source>
</evidence>
<evidence type="ECO:0000256" key="2">
    <source>
        <dbReference type="ARBA" id="ARBA00007664"/>
    </source>
</evidence>
<dbReference type="InterPro" id="IPR033116">
    <property type="entry name" value="TRYPSIN_SER"/>
</dbReference>
<comment type="similarity">
    <text evidence="2">Belongs to the peptidase S1 family.</text>
</comment>
<dbReference type="PROSITE" id="PS00135">
    <property type="entry name" value="TRYPSIN_SER"/>
    <property type="match status" value="1"/>
</dbReference>
<evidence type="ECO:0000256" key="3">
    <source>
        <dbReference type="ARBA" id="ARBA00022525"/>
    </source>
</evidence>
<evidence type="ECO:0000256" key="6">
    <source>
        <dbReference type="ARBA" id="ARBA00022801"/>
    </source>
</evidence>
<evidence type="ECO:0000256" key="11">
    <source>
        <dbReference type="SAM" id="SignalP"/>
    </source>
</evidence>
<sequence length="258" mass="28525">MLATKFQKMLSILILFSTILTHTSAQIRIVNGKEGRIEDFPYQVSLRRYSIHVCGGSVIGAEWVVTAAHCIEAFEKQPRVYSLRIGSSNRGKGGEVVSISKIYKHPLYNSGTMNFDVALLRTQKNRLRGEFVHPIKLPSQNTLIMDNKEAVVSGWGHMSSSEHVLSERLKYTSVKIVNQQKCSELMKSQGIVTEAMFCAAARNTDACQGDSGGPIQSSNILIGVVSWGVGCADPHYPGIYTRLSYSAVRIWIKLMTGL</sequence>
<evidence type="ECO:0000256" key="7">
    <source>
        <dbReference type="ARBA" id="ARBA00022825"/>
    </source>
</evidence>
<keyword evidence="5 11" id="KW-0732">Signal</keyword>
<feature type="signal peptide" evidence="11">
    <location>
        <begin position="1"/>
        <end position="25"/>
    </location>
</feature>
<keyword evidence="6 10" id="KW-0378">Hydrolase</keyword>
<dbReference type="PANTHER" id="PTHR24276:SF91">
    <property type="entry name" value="AT26814P-RELATED"/>
    <property type="match status" value="1"/>
</dbReference>
<dbReference type="InterPro" id="IPR018114">
    <property type="entry name" value="TRYPSIN_HIS"/>
</dbReference>
<feature type="chain" id="PRO_5044537640" evidence="11">
    <location>
        <begin position="26"/>
        <end position="258"/>
    </location>
</feature>
<dbReference type="PROSITE" id="PS00134">
    <property type="entry name" value="TRYPSIN_HIS"/>
    <property type="match status" value="1"/>
</dbReference>
<dbReference type="GO" id="GO:0004252">
    <property type="term" value="F:serine-type endopeptidase activity"/>
    <property type="evidence" value="ECO:0007669"/>
    <property type="project" value="InterPro"/>
</dbReference>
<keyword evidence="8" id="KW-0865">Zymogen</keyword>
<dbReference type="GO" id="GO:0005576">
    <property type="term" value="C:extracellular region"/>
    <property type="evidence" value="ECO:0007669"/>
    <property type="project" value="UniProtKB-SubCell"/>
</dbReference>
<keyword evidence="3" id="KW-0964">Secreted</keyword>
<keyword evidence="7 10" id="KW-0720">Serine protease</keyword>
<evidence type="ECO:0000256" key="5">
    <source>
        <dbReference type="ARBA" id="ARBA00022729"/>
    </source>
</evidence>
<feature type="domain" description="Peptidase S1" evidence="12">
    <location>
        <begin position="29"/>
        <end position="257"/>
    </location>
</feature>
<evidence type="ECO:0000256" key="10">
    <source>
        <dbReference type="RuleBase" id="RU363034"/>
    </source>
</evidence>
<dbReference type="InterPro" id="IPR050430">
    <property type="entry name" value="Peptidase_S1"/>
</dbReference>
<keyword evidence="9" id="KW-1015">Disulfide bond</keyword>
<proteinExistence type="inferred from homology"/>
<dbReference type="InterPro" id="IPR001314">
    <property type="entry name" value="Peptidase_S1A"/>
</dbReference>
<dbReference type="SMART" id="SM00020">
    <property type="entry name" value="Tryp_SPc"/>
    <property type="match status" value="1"/>
</dbReference>
<gene>
    <name evidence="13" type="primary">TRY4</name>
</gene>
<keyword evidence="4 10" id="KW-0645">Protease</keyword>
<dbReference type="PANTHER" id="PTHR24276">
    <property type="entry name" value="POLYSERASE-RELATED"/>
    <property type="match status" value="1"/>
</dbReference>
<dbReference type="PROSITE" id="PS50240">
    <property type="entry name" value="TRYPSIN_DOM"/>
    <property type="match status" value="1"/>
</dbReference>
<dbReference type="InterPro" id="IPR043504">
    <property type="entry name" value="Peptidase_S1_PA_chymotrypsin"/>
</dbReference>
<accession>A0A034WYC1</accession>
<dbReference type="AlphaFoldDB" id="A0A034WYC1"/>
<dbReference type="PRINTS" id="PR00722">
    <property type="entry name" value="CHYMOTRYPSIN"/>
</dbReference>